<evidence type="ECO:0000313" key="3">
    <source>
        <dbReference type="EMBL" id="MDR5652381.1"/>
    </source>
</evidence>
<protein>
    <submittedName>
        <fullName evidence="3">YjbH domain-containing protein</fullName>
    </submittedName>
</protein>
<name>A0ABU1F678_9RHOB</name>
<dbReference type="EMBL" id="JAVKPH010000006">
    <property type="protein sequence ID" value="MDR5652381.1"/>
    <property type="molecule type" value="Genomic_DNA"/>
</dbReference>
<feature type="signal peptide" evidence="2">
    <location>
        <begin position="1"/>
        <end position="25"/>
    </location>
</feature>
<evidence type="ECO:0000313" key="4">
    <source>
        <dbReference type="Proteomes" id="UP001247754"/>
    </source>
</evidence>
<dbReference type="RefSeq" id="WP_310456631.1">
    <property type="nucleotide sequence ID" value="NZ_JAVKPH010000006.1"/>
</dbReference>
<sequence>MPVPFRRLIPPAAALLALAPVGAWAQTLNFYGVTGLVDMPSAEMQPDGELSANIGWFGPTLRNTLTFQITPRLQGSFRYSGVDGLAIGGFGPNDVYYDRSFDLRFRLLDEGRYMPAVTIGLQDFIGTGQFSGEYIVATKSLTPRVKVTGGVGWGRLGSYESFGSTGTRPPPDTGRGGKPNTGQWFRGPAALFGGVEWQVNDRLGLKVEYSSDAYDLEERQGIFKHRSPLNFGAEYQLTDSVRLGAYYLYGSELGLAAHIALNPRNRPTKGVTGPAARAVVPRPDRRADPDAWSPEWTAQQGAPAILRSNLEKRLAEDGLAVEALAVSGTRAELWLRNPRYDAGAQAIGRAARALTAVMPASVEVFEIVPVVDGMPLSKVRLRRSDIEALEHAPANAAGLRARAEIVDNPRRPAGAQNGTGTYPALSWSISPYSRLSYFDPDAPVRGDLGLRFAGRVDIAPGLVLSGAITQKVAGNLDKYSRVSDSVLPHVRTDGYLYDREDTQLEKLTLAWYSRPGTNLYGRVTAGYLERMFGGVSAELLWKPVDSRLALGAEVNYARQRDFDQRFGFQNYSVVTGHVSAYYAFDNGFHGQVDVGRYLAGDWGATVALDREFANGWRVGAFATLTDVSFNDFGEGSFDKGIRVTIPLNWAIGTPTRAQSTAVLRPVQRDGGARLAVDGRLYETVREYHTQGLDAQWGRVWR</sequence>
<proteinExistence type="predicted"/>
<evidence type="ECO:0000256" key="1">
    <source>
        <dbReference type="SAM" id="MobiDB-lite"/>
    </source>
</evidence>
<feature type="region of interest" description="Disordered" evidence="1">
    <location>
        <begin position="161"/>
        <end position="180"/>
    </location>
</feature>
<evidence type="ECO:0000256" key="2">
    <source>
        <dbReference type="SAM" id="SignalP"/>
    </source>
</evidence>
<reference evidence="3 4" key="1">
    <citation type="submission" date="2023-09" db="EMBL/GenBank/DDBJ databases">
        <title>Xinfangfangia sedmenti sp. nov., isolated the sedment.</title>
        <authorList>
            <person name="Xu L."/>
        </authorList>
    </citation>
    <scope>NUCLEOTIDE SEQUENCE [LARGE SCALE GENOMIC DNA]</scope>
    <source>
        <strain evidence="3 4">LG-4</strain>
    </source>
</reference>
<dbReference type="Pfam" id="PF06082">
    <property type="entry name" value="YjbH"/>
    <property type="match status" value="1"/>
</dbReference>
<keyword evidence="2" id="KW-0732">Signal</keyword>
<keyword evidence="4" id="KW-1185">Reference proteome</keyword>
<feature type="region of interest" description="Disordered" evidence="1">
    <location>
        <begin position="267"/>
        <end position="294"/>
    </location>
</feature>
<comment type="caution">
    <text evidence="3">The sequence shown here is derived from an EMBL/GenBank/DDBJ whole genome shotgun (WGS) entry which is preliminary data.</text>
</comment>
<organism evidence="3 4">
    <name type="scientific">Ruixingdingia sedimenti</name>
    <dbReference type="NCBI Taxonomy" id="3073604"/>
    <lineage>
        <taxon>Bacteria</taxon>
        <taxon>Pseudomonadati</taxon>
        <taxon>Pseudomonadota</taxon>
        <taxon>Alphaproteobacteria</taxon>
        <taxon>Rhodobacterales</taxon>
        <taxon>Paracoccaceae</taxon>
        <taxon>Ruixingdingia</taxon>
    </lineage>
</organism>
<dbReference type="Proteomes" id="UP001247754">
    <property type="component" value="Unassembled WGS sequence"/>
</dbReference>
<accession>A0ABU1F678</accession>
<feature type="chain" id="PRO_5047454203" evidence="2">
    <location>
        <begin position="26"/>
        <end position="701"/>
    </location>
</feature>
<dbReference type="InterPro" id="IPR010344">
    <property type="entry name" value="YbjH"/>
</dbReference>
<gene>
    <name evidence="3" type="ORF">RGD00_07190</name>
</gene>